<dbReference type="STRING" id="284811.Q75EH5"/>
<dbReference type="OrthoDB" id="4034328at2759"/>
<dbReference type="InterPro" id="IPR054494">
    <property type="entry name" value="COG2_C"/>
</dbReference>
<evidence type="ECO:0000313" key="2">
    <source>
        <dbReference type="EMBL" id="AAS50469.1"/>
    </source>
</evidence>
<organism evidence="2 3">
    <name type="scientific">Eremothecium gossypii (strain ATCC 10895 / CBS 109.51 / FGSC 9923 / NRRL Y-1056)</name>
    <name type="common">Yeast</name>
    <name type="synonym">Ashbya gossypii</name>
    <dbReference type="NCBI Taxonomy" id="284811"/>
    <lineage>
        <taxon>Eukaryota</taxon>
        <taxon>Fungi</taxon>
        <taxon>Dikarya</taxon>
        <taxon>Ascomycota</taxon>
        <taxon>Saccharomycotina</taxon>
        <taxon>Saccharomycetes</taxon>
        <taxon>Saccharomycetales</taxon>
        <taxon>Saccharomycetaceae</taxon>
        <taxon>Eremothecium</taxon>
    </lineage>
</organism>
<dbReference type="FunCoup" id="Q75EH5">
    <property type="interactions" value="73"/>
</dbReference>
<evidence type="ECO:0000259" key="1">
    <source>
        <dbReference type="Pfam" id="PF22431"/>
    </source>
</evidence>
<dbReference type="GeneID" id="4618543"/>
<name>Q75EH5_EREGS</name>
<reference evidence="3" key="2">
    <citation type="journal article" date="2013" name="G3 (Bethesda)">
        <title>Genomes of Ashbya fungi isolated from insects reveal four mating-type loci, numerous translocations, lack of transposons, and distinct gene duplications.</title>
        <authorList>
            <person name="Dietrich F.S."/>
            <person name="Voegeli S."/>
            <person name="Kuo S."/>
            <person name="Philippsen P."/>
        </authorList>
    </citation>
    <scope>GENOME REANNOTATION</scope>
    <source>
        <strain evidence="3">ATCC 10895 / CBS 109.51 / FGSC 9923 / NRRL Y-1056</strain>
    </source>
</reference>
<sequence>MEQALEDLELLVVGDVTRDLFTEAVAQQHLDTGEQLDVSQFLLANNLQYVFIDDLHKQLKQLEQDISNALLNEVKHSYAEYASLCAQFGGKHNSEILDSLQQVRYEVAAFENKLRQLVHVELRSTRDNVESKIEYLKALDTLDTLLQKHVALDSIFQFSARLSRSLEVACQDAPAIDDELVSELLKELYKLLQCAHSILIEFQDLSSPLVTRFRNNYQNNVHVFHSIVSILIDKCSEKSAEFPSMTSTLVAVAKR</sequence>
<dbReference type="Proteomes" id="UP000000591">
    <property type="component" value="Chromosome I"/>
</dbReference>
<dbReference type="RefSeq" id="NP_982645.1">
    <property type="nucleotide sequence ID" value="NM_207998.1"/>
</dbReference>
<dbReference type="InParanoid" id="Q75EH5"/>
<reference evidence="2 3" key="1">
    <citation type="journal article" date="2004" name="Science">
        <title>The Ashbya gossypii genome as a tool for mapping the ancient Saccharomyces cerevisiae genome.</title>
        <authorList>
            <person name="Dietrich F.S."/>
            <person name="Voegeli S."/>
            <person name="Brachat S."/>
            <person name="Lerch A."/>
            <person name="Gates K."/>
            <person name="Steiner S."/>
            <person name="Mohr C."/>
            <person name="Pohlmann R."/>
            <person name="Luedi P."/>
            <person name="Choi S."/>
            <person name="Wing R.A."/>
            <person name="Flavier A."/>
            <person name="Gaffney T.D."/>
            <person name="Philippsen P."/>
        </authorList>
    </citation>
    <scope>NUCLEOTIDE SEQUENCE [LARGE SCALE GENOMIC DNA]</scope>
    <source>
        <strain evidence="3">ATCC 10895 / CBS 109.51 / FGSC 9923 / NRRL Y-1056</strain>
    </source>
</reference>
<dbReference type="HOGENOM" id="CLU_095072_0_0_1"/>
<proteinExistence type="predicted"/>
<dbReference type="Gene3D" id="1.20.58.1240">
    <property type="match status" value="1"/>
</dbReference>
<dbReference type="KEGG" id="ago:AGOS_AAR104W"/>
<dbReference type="Pfam" id="PF22431">
    <property type="entry name" value="COG2p_C"/>
    <property type="match status" value="1"/>
</dbReference>
<keyword evidence="3" id="KW-1185">Reference proteome</keyword>
<dbReference type="EMBL" id="AE016814">
    <property type="protein sequence ID" value="AAS50469.1"/>
    <property type="molecule type" value="Genomic_DNA"/>
</dbReference>
<accession>Q75EH5</accession>
<dbReference type="OMA" id="YVHHLRN"/>
<dbReference type="eggNOG" id="ENOG502RYA4">
    <property type="taxonomic scope" value="Eukaryota"/>
</dbReference>
<dbReference type="AlphaFoldDB" id="Q75EH5"/>
<gene>
    <name evidence="2" type="ORF">AGOS_AAR104W</name>
</gene>
<feature type="domain" description="Conserved oligomeric Golgi complex subunit 2 C-terminal" evidence="1">
    <location>
        <begin position="107"/>
        <end position="242"/>
    </location>
</feature>
<evidence type="ECO:0000313" key="3">
    <source>
        <dbReference type="Proteomes" id="UP000000591"/>
    </source>
</evidence>
<protein>
    <submittedName>
        <fullName evidence="2">AAR104Wp</fullName>
    </submittedName>
</protein>